<dbReference type="InterPro" id="IPR045076">
    <property type="entry name" value="MutS"/>
</dbReference>
<evidence type="ECO:0000256" key="1">
    <source>
        <dbReference type="ARBA" id="ARBA00022741"/>
    </source>
</evidence>
<dbReference type="Proteomes" id="UP000309038">
    <property type="component" value="Unassembled WGS sequence"/>
</dbReference>
<evidence type="ECO:0000256" key="4">
    <source>
        <dbReference type="ARBA" id="ARBA00023204"/>
    </source>
</evidence>
<protein>
    <recommendedName>
        <fullName evidence="5">MutS protein homolog 3</fullName>
    </recommendedName>
</protein>
<dbReference type="GO" id="GO:0005634">
    <property type="term" value="C:nucleus"/>
    <property type="evidence" value="ECO:0007669"/>
    <property type="project" value="TreeGrafter"/>
</dbReference>
<keyword evidence="3" id="KW-0238">DNA-binding</keyword>
<dbReference type="SMART" id="SM00533">
    <property type="entry name" value="MUTSd"/>
    <property type="match status" value="1"/>
</dbReference>
<dbReference type="Gene3D" id="3.30.420.110">
    <property type="entry name" value="MutS, connector domain"/>
    <property type="match status" value="1"/>
</dbReference>
<dbReference type="InterPro" id="IPR000432">
    <property type="entry name" value="DNA_mismatch_repair_MutS_C"/>
</dbReference>
<proteinExistence type="predicted"/>
<dbReference type="SUPFAM" id="SSF52540">
    <property type="entry name" value="P-loop containing nucleoside triphosphate hydrolases"/>
    <property type="match status" value="1"/>
</dbReference>
<dbReference type="SUPFAM" id="SSF48334">
    <property type="entry name" value="DNA repair protein MutS, domain III"/>
    <property type="match status" value="1"/>
</dbReference>
<dbReference type="InterPro" id="IPR017261">
    <property type="entry name" value="DNA_mismatch_repair_MutS/MSH"/>
</dbReference>
<dbReference type="PANTHER" id="PTHR11361">
    <property type="entry name" value="DNA MISMATCH REPAIR PROTEIN MUTS FAMILY MEMBER"/>
    <property type="match status" value="1"/>
</dbReference>
<dbReference type="GO" id="GO:0006312">
    <property type="term" value="P:mitotic recombination"/>
    <property type="evidence" value="ECO:0007669"/>
    <property type="project" value="TreeGrafter"/>
</dbReference>
<dbReference type="Gene3D" id="1.10.1420.10">
    <property type="match status" value="4"/>
</dbReference>
<evidence type="ECO:0000256" key="2">
    <source>
        <dbReference type="ARBA" id="ARBA00022840"/>
    </source>
</evidence>
<dbReference type="GO" id="GO:0006298">
    <property type="term" value="P:mismatch repair"/>
    <property type="evidence" value="ECO:0007669"/>
    <property type="project" value="InterPro"/>
</dbReference>
<dbReference type="GO" id="GO:0140664">
    <property type="term" value="F:ATP-dependent DNA damage sensor activity"/>
    <property type="evidence" value="ECO:0007669"/>
    <property type="project" value="InterPro"/>
</dbReference>
<dbReference type="GO" id="GO:0005524">
    <property type="term" value="F:ATP binding"/>
    <property type="evidence" value="ECO:0007669"/>
    <property type="project" value="UniProtKB-KW"/>
</dbReference>
<sequence>MSNNRYIDQLHSVDDTDPTAVPPLVCLIEELRGGMGADERVCISMISICASTGDVIWDQFEDNHMRTELEVCIVLFAATYPDNPSKTRLVHITPSELLLSEDGLSKSTEKMLNHFTSHSHTDYKTRTEKFPKTMSYSNAFSYLTKFYTDKTKTAIASDSVKSGQLLASMAGFPNQVVIALAHVVKYLSTFDVADALLETKFFMKFTERTHMLLNGNTLTNLYEPYISLSTLIRLKVIARYIGMRRTTRKKGSLMWILDRTTTRFGARMLKDWIGRPLIDKTALKARIDAVEEIMSTYSAKLTVLRNVLKGLPDLARGLCRIQYGKCTPQELAVLLPAFNKVATCFNPVDTPDQAGFQSPILNEILYTMPKLRGPIKDALDAISLTVAKEGKKESMWINEDKFPEIEGIKVSIQVVESELVDELRKIRRTKYMRRLRSPEIIEKLQQRAQWKEALDAEANRAYRSFLEDISQHHYGLLRDAVNKLASADCLLSLAILASQQDFVRPQFSDDDVLEIVAGRHPMVEALRDSPFVPNTVQLDPRHQVITGPNMGGKSSVVRMIALCIIMAQIGSYVPAESMKLAMVDGILVRMGASDELARGRSTFMVELQETSDILHLATAKTLVILDELGRGTSTFDGMAIAGAVLQHLVQQTRCKTLFITHYPDVAEDLERKFPMEVQNMHMAYTEDLRIDGTRDVTFLYKLTSGITTNSFGVECARLAGIPESVLRIAAHQAETMRALIAERSRKNRLRKALHLAQNTMKLPPSDALARSLDELHMLVSSMSV</sequence>
<feature type="domain" description="DNA mismatch repair proteins mutS family" evidence="6">
    <location>
        <begin position="621"/>
        <end position="637"/>
    </location>
</feature>
<dbReference type="Pfam" id="PF00488">
    <property type="entry name" value="MutS_V"/>
    <property type="match status" value="1"/>
</dbReference>
<name>A0A4S4KKX9_9APHY</name>
<keyword evidence="2" id="KW-0067">ATP-binding</keyword>
<accession>A0A4S4KKX9</accession>
<keyword evidence="4" id="KW-0227">DNA damage</keyword>
<gene>
    <name evidence="7" type="ORF">EW026_g3516</name>
</gene>
<evidence type="ECO:0000259" key="6">
    <source>
        <dbReference type="PROSITE" id="PS00486"/>
    </source>
</evidence>
<dbReference type="InterPro" id="IPR007696">
    <property type="entry name" value="DNA_mismatch_repair_MutS_core"/>
</dbReference>
<dbReference type="InterPro" id="IPR036187">
    <property type="entry name" value="DNA_mismatch_repair_MutS_sf"/>
</dbReference>
<dbReference type="PIRSF" id="PIRSF037677">
    <property type="entry name" value="DNA_mis_repair_Msh6"/>
    <property type="match status" value="1"/>
</dbReference>
<keyword evidence="8" id="KW-1185">Reference proteome</keyword>
<dbReference type="InterPro" id="IPR036678">
    <property type="entry name" value="MutS_con_dom_sf"/>
</dbReference>
<dbReference type="InterPro" id="IPR027417">
    <property type="entry name" value="P-loop_NTPase"/>
</dbReference>
<dbReference type="GO" id="GO:0030983">
    <property type="term" value="F:mismatched DNA binding"/>
    <property type="evidence" value="ECO:0007669"/>
    <property type="project" value="InterPro"/>
</dbReference>
<evidence type="ECO:0000256" key="5">
    <source>
        <dbReference type="ARBA" id="ARBA00029792"/>
    </source>
</evidence>
<evidence type="ECO:0000256" key="3">
    <source>
        <dbReference type="ARBA" id="ARBA00023125"/>
    </source>
</evidence>
<dbReference type="AlphaFoldDB" id="A0A4S4KKX9"/>
<evidence type="ECO:0000313" key="7">
    <source>
        <dbReference type="EMBL" id="THG98716.1"/>
    </source>
</evidence>
<comment type="caution">
    <text evidence="7">The sequence shown here is derived from an EMBL/GenBank/DDBJ whole genome shotgun (WGS) entry which is preliminary data.</text>
</comment>
<dbReference type="Pfam" id="PF05192">
    <property type="entry name" value="MutS_III"/>
    <property type="match status" value="1"/>
</dbReference>
<reference evidence="7 8" key="1">
    <citation type="submission" date="2019-02" db="EMBL/GenBank/DDBJ databases">
        <title>Genome sequencing of the rare red list fungi Phlebia centrifuga.</title>
        <authorList>
            <person name="Buettner E."/>
            <person name="Kellner H."/>
        </authorList>
    </citation>
    <scope>NUCLEOTIDE SEQUENCE [LARGE SCALE GENOMIC DNA]</scope>
    <source>
        <strain evidence="7 8">DSM 108282</strain>
    </source>
</reference>
<dbReference type="SMART" id="SM00534">
    <property type="entry name" value="MUTSac"/>
    <property type="match status" value="1"/>
</dbReference>
<dbReference type="PROSITE" id="PS00486">
    <property type="entry name" value="DNA_MISMATCH_REPAIR_2"/>
    <property type="match status" value="1"/>
</dbReference>
<keyword evidence="1" id="KW-0547">Nucleotide-binding</keyword>
<organism evidence="7 8">
    <name type="scientific">Hermanssonia centrifuga</name>
    <dbReference type="NCBI Taxonomy" id="98765"/>
    <lineage>
        <taxon>Eukaryota</taxon>
        <taxon>Fungi</taxon>
        <taxon>Dikarya</taxon>
        <taxon>Basidiomycota</taxon>
        <taxon>Agaricomycotina</taxon>
        <taxon>Agaricomycetes</taxon>
        <taxon>Polyporales</taxon>
        <taxon>Meruliaceae</taxon>
        <taxon>Hermanssonia</taxon>
    </lineage>
</organism>
<evidence type="ECO:0000313" key="8">
    <source>
        <dbReference type="Proteomes" id="UP000309038"/>
    </source>
</evidence>
<dbReference type="EMBL" id="SGPJ01000107">
    <property type="protein sequence ID" value="THG98716.1"/>
    <property type="molecule type" value="Genomic_DNA"/>
</dbReference>
<keyword evidence="4" id="KW-0234">DNA repair</keyword>
<dbReference type="Gene3D" id="3.40.50.300">
    <property type="entry name" value="P-loop containing nucleotide triphosphate hydrolases"/>
    <property type="match status" value="1"/>
</dbReference>
<dbReference type="PANTHER" id="PTHR11361:SF122">
    <property type="entry name" value="DNA MISMATCH REPAIR PROTEIN MSH3"/>
    <property type="match status" value="1"/>
</dbReference>